<dbReference type="RefSeq" id="WP_188443141.1">
    <property type="nucleotide sequence ID" value="NZ_BMGK01000013.1"/>
</dbReference>
<comment type="caution">
    <text evidence="2">The sequence shown here is derived from an EMBL/GenBank/DDBJ whole genome shotgun (WGS) entry which is preliminary data.</text>
</comment>
<reference evidence="2" key="1">
    <citation type="journal article" date="2014" name="Int. J. Syst. Evol. Microbiol.">
        <title>Complete genome sequence of Corynebacterium casei LMG S-19264T (=DSM 44701T), isolated from a smear-ripened cheese.</title>
        <authorList>
            <consortium name="US DOE Joint Genome Institute (JGI-PGF)"/>
            <person name="Walter F."/>
            <person name="Albersmeier A."/>
            <person name="Kalinowski J."/>
            <person name="Ruckert C."/>
        </authorList>
    </citation>
    <scope>NUCLEOTIDE SEQUENCE</scope>
    <source>
        <strain evidence="2">CGMCC 1.12924</strain>
    </source>
</reference>
<dbReference type="PANTHER" id="PTHR48090:SF7">
    <property type="entry name" value="RFBJ PROTEIN"/>
    <property type="match status" value="1"/>
</dbReference>
<accession>A0A8J2VEX2</accession>
<dbReference type="CDD" id="cd04179">
    <property type="entry name" value="DPM_DPG-synthase_like"/>
    <property type="match status" value="1"/>
</dbReference>
<dbReference type="AlphaFoldDB" id="A0A8J2VEX2"/>
<proteinExistence type="predicted"/>
<dbReference type="Proteomes" id="UP000652231">
    <property type="component" value="Unassembled WGS sequence"/>
</dbReference>
<dbReference type="PANTHER" id="PTHR48090">
    <property type="entry name" value="UNDECAPRENYL-PHOSPHATE 4-DEOXY-4-FORMAMIDO-L-ARABINOSE TRANSFERASE-RELATED"/>
    <property type="match status" value="1"/>
</dbReference>
<feature type="domain" description="Glycosyltransferase 2-like" evidence="1">
    <location>
        <begin position="13"/>
        <end position="170"/>
    </location>
</feature>
<gene>
    <name evidence="2" type="ORF">GCM10011312_25410</name>
</gene>
<evidence type="ECO:0000313" key="3">
    <source>
        <dbReference type="Proteomes" id="UP000652231"/>
    </source>
</evidence>
<reference evidence="2" key="2">
    <citation type="submission" date="2020-09" db="EMBL/GenBank/DDBJ databases">
        <authorList>
            <person name="Sun Q."/>
            <person name="Zhou Y."/>
        </authorList>
    </citation>
    <scope>NUCLEOTIDE SEQUENCE</scope>
    <source>
        <strain evidence="2">CGMCC 1.12924</strain>
    </source>
</reference>
<dbReference type="InterPro" id="IPR050256">
    <property type="entry name" value="Glycosyltransferase_2"/>
</dbReference>
<protein>
    <recommendedName>
        <fullName evidence="1">Glycosyltransferase 2-like domain-containing protein</fullName>
    </recommendedName>
</protein>
<name>A0A8J2VEX2_9FLAO</name>
<dbReference type="SUPFAM" id="SSF53448">
    <property type="entry name" value="Nucleotide-diphospho-sugar transferases"/>
    <property type="match status" value="1"/>
</dbReference>
<keyword evidence="3" id="KW-1185">Reference proteome</keyword>
<sequence length="234" mass="26591">MIEQLINKDNILIIIPVFNESGRIGILIENLKSVGFQNILVIDDGSLDNSISEAIFNGAIVIRHLLNRGAGAATETGLEYFRTNEKYKFAVTIDGDNQHDPIDIEFLLDKHIEENADITIGNRFMSKDNNIPGIRRFYNFLADILTSFFVLKKVNDSQSGFKAWSRKATRTIHIEQDGYDFCSEVIIKAYHSKLKIINVPITVYYPENYSDKGQNLNQGIKTALNIVYHSLFKN</sequence>
<dbReference type="InterPro" id="IPR001173">
    <property type="entry name" value="Glyco_trans_2-like"/>
</dbReference>
<evidence type="ECO:0000259" key="1">
    <source>
        <dbReference type="Pfam" id="PF00535"/>
    </source>
</evidence>
<evidence type="ECO:0000313" key="2">
    <source>
        <dbReference type="EMBL" id="GGE00899.1"/>
    </source>
</evidence>
<dbReference type="Pfam" id="PF00535">
    <property type="entry name" value="Glycos_transf_2"/>
    <property type="match status" value="1"/>
</dbReference>
<dbReference type="InterPro" id="IPR029044">
    <property type="entry name" value="Nucleotide-diphossugar_trans"/>
</dbReference>
<dbReference type="Gene3D" id="3.90.550.10">
    <property type="entry name" value="Spore Coat Polysaccharide Biosynthesis Protein SpsA, Chain A"/>
    <property type="match status" value="1"/>
</dbReference>
<dbReference type="EMBL" id="BMGK01000013">
    <property type="protein sequence ID" value="GGE00899.1"/>
    <property type="molecule type" value="Genomic_DNA"/>
</dbReference>
<organism evidence="2 3">
    <name type="scientific">Planktosalinus lacus</name>
    <dbReference type="NCBI Taxonomy" id="1526573"/>
    <lineage>
        <taxon>Bacteria</taxon>
        <taxon>Pseudomonadati</taxon>
        <taxon>Bacteroidota</taxon>
        <taxon>Flavobacteriia</taxon>
        <taxon>Flavobacteriales</taxon>
        <taxon>Flavobacteriaceae</taxon>
        <taxon>Planktosalinus</taxon>
    </lineage>
</organism>